<feature type="transmembrane region" description="Helical" evidence="6">
    <location>
        <begin position="43"/>
        <end position="65"/>
    </location>
</feature>
<evidence type="ECO:0000256" key="2">
    <source>
        <dbReference type="ARBA" id="ARBA00022692"/>
    </source>
</evidence>
<keyword evidence="4 6" id="KW-0472">Membrane</keyword>
<feature type="transmembrane region" description="Helical" evidence="6">
    <location>
        <begin position="167"/>
        <end position="192"/>
    </location>
</feature>
<dbReference type="EMBL" id="WWBZ02000062">
    <property type="protein sequence ID" value="KAF4303430.1"/>
    <property type="molecule type" value="Genomic_DNA"/>
</dbReference>
<keyword evidence="9" id="KW-1185">Reference proteome</keyword>
<dbReference type="InterPro" id="IPR017981">
    <property type="entry name" value="GPCR_2-like_7TM"/>
</dbReference>
<dbReference type="OrthoDB" id="18453at2759"/>
<comment type="subcellular location">
    <subcellularLocation>
        <location evidence="1">Membrane</location>
        <topology evidence="1">Multi-pass membrane protein</topology>
    </subcellularLocation>
</comment>
<organism evidence="8 9">
    <name type="scientific">Botryosphaeria dothidea</name>
    <dbReference type="NCBI Taxonomy" id="55169"/>
    <lineage>
        <taxon>Eukaryota</taxon>
        <taxon>Fungi</taxon>
        <taxon>Dikarya</taxon>
        <taxon>Ascomycota</taxon>
        <taxon>Pezizomycotina</taxon>
        <taxon>Dothideomycetes</taxon>
        <taxon>Dothideomycetes incertae sedis</taxon>
        <taxon>Botryosphaeriales</taxon>
        <taxon>Botryosphaeriaceae</taxon>
        <taxon>Botryosphaeria</taxon>
    </lineage>
</organism>
<dbReference type="PANTHER" id="PTHR23112:SF0">
    <property type="entry name" value="TRANSMEMBRANE PROTEIN 116"/>
    <property type="match status" value="1"/>
</dbReference>
<evidence type="ECO:0000256" key="6">
    <source>
        <dbReference type="SAM" id="Phobius"/>
    </source>
</evidence>
<dbReference type="Proteomes" id="UP000572817">
    <property type="component" value="Unassembled WGS sequence"/>
</dbReference>
<feature type="region of interest" description="Disordered" evidence="5">
    <location>
        <begin position="219"/>
        <end position="239"/>
    </location>
</feature>
<proteinExistence type="predicted"/>
<dbReference type="PROSITE" id="PS50261">
    <property type="entry name" value="G_PROTEIN_RECEP_F2_4"/>
    <property type="match status" value="1"/>
</dbReference>
<accession>A0A8H4MZM2</accession>
<dbReference type="GO" id="GO:0007189">
    <property type="term" value="P:adenylate cyclase-activating G protein-coupled receptor signaling pathway"/>
    <property type="evidence" value="ECO:0007669"/>
    <property type="project" value="TreeGrafter"/>
</dbReference>
<dbReference type="Gene3D" id="1.20.1070.10">
    <property type="entry name" value="Rhodopsin 7-helix transmembrane proteins"/>
    <property type="match status" value="1"/>
</dbReference>
<evidence type="ECO:0000313" key="8">
    <source>
        <dbReference type="EMBL" id="KAF4303430.1"/>
    </source>
</evidence>
<name>A0A8H4MZM2_9PEZI</name>
<feature type="transmembrane region" description="Helical" evidence="6">
    <location>
        <begin position="118"/>
        <end position="138"/>
    </location>
</feature>
<sequence length="377" mass="41868">MTAVVDTLATICRASSVVSIVCTLFIFSTFVAFPYFRKPINRLILYASIGNFVANIATTISVIGLPQYGGSLTLCRWQAFVGQMFVPADALWVLAMALNVHLTIFCHYTPQRLRNLEPWYFAIIYAISATPAIVYLVLDMPPYNKGIIGPAGLWCWVSEKYEWARFAFLYVPLWVVAFFAMGIYARVGVLILKNSRILHSFSISTFSIKTFLQQNQVSQSSTQNNEPVSSHGPGPKTTTVSHVAELHDLPESANENTEVTSRTELRLDPDTELQPICFYESRELAPVDTHQSTRKETAEAAAHIDLEQASPVAIRTSQAVLSGETGITPYSEIAASRRSENKAAWSYTKVAFLMYTALLIVWPTGYTIIPTGDQVSL</sequence>
<protein>
    <recommendedName>
        <fullName evidence="7">G-protein coupled receptors family 2 profile 2 domain-containing protein</fullName>
    </recommendedName>
</protein>
<dbReference type="GO" id="GO:0007166">
    <property type="term" value="P:cell surface receptor signaling pathway"/>
    <property type="evidence" value="ECO:0007669"/>
    <property type="project" value="InterPro"/>
</dbReference>
<evidence type="ECO:0000313" key="9">
    <source>
        <dbReference type="Proteomes" id="UP000572817"/>
    </source>
</evidence>
<evidence type="ECO:0000256" key="3">
    <source>
        <dbReference type="ARBA" id="ARBA00022989"/>
    </source>
</evidence>
<dbReference type="SUPFAM" id="SSF81321">
    <property type="entry name" value="Family A G protein-coupled receptor-like"/>
    <property type="match status" value="1"/>
</dbReference>
<evidence type="ECO:0000256" key="1">
    <source>
        <dbReference type="ARBA" id="ARBA00004141"/>
    </source>
</evidence>
<evidence type="ECO:0000259" key="7">
    <source>
        <dbReference type="PROSITE" id="PS50261"/>
    </source>
</evidence>
<dbReference type="AlphaFoldDB" id="A0A8H4MZM2"/>
<reference evidence="8" key="1">
    <citation type="submission" date="2020-04" db="EMBL/GenBank/DDBJ databases">
        <title>Genome Assembly and Annotation of Botryosphaeria dothidea sdau 11-99, a Latent Pathogen of Apple Fruit Ring Rot in China.</title>
        <authorList>
            <person name="Yu C."/>
            <person name="Diao Y."/>
            <person name="Lu Q."/>
            <person name="Zhao J."/>
            <person name="Cui S."/>
            <person name="Peng C."/>
            <person name="He B."/>
            <person name="Liu H."/>
        </authorList>
    </citation>
    <scope>NUCLEOTIDE SEQUENCE [LARGE SCALE GENOMIC DNA]</scope>
    <source>
        <strain evidence="8">Sdau11-99</strain>
    </source>
</reference>
<dbReference type="GO" id="GO:0005886">
    <property type="term" value="C:plasma membrane"/>
    <property type="evidence" value="ECO:0007669"/>
    <property type="project" value="TreeGrafter"/>
</dbReference>
<evidence type="ECO:0000256" key="5">
    <source>
        <dbReference type="SAM" id="MobiDB-lite"/>
    </source>
</evidence>
<keyword evidence="3 6" id="KW-1133">Transmembrane helix</keyword>
<evidence type="ECO:0000256" key="4">
    <source>
        <dbReference type="ARBA" id="ARBA00023136"/>
    </source>
</evidence>
<dbReference type="GO" id="GO:0004930">
    <property type="term" value="F:G protein-coupled receptor activity"/>
    <property type="evidence" value="ECO:0007669"/>
    <property type="project" value="TreeGrafter"/>
</dbReference>
<dbReference type="Pfam" id="PF05462">
    <property type="entry name" value="Dicty_CAR"/>
    <property type="match status" value="1"/>
</dbReference>
<dbReference type="PANTHER" id="PTHR23112">
    <property type="entry name" value="G PROTEIN-COUPLED RECEPTOR 157-RELATED"/>
    <property type="match status" value="1"/>
</dbReference>
<feature type="transmembrane region" description="Helical" evidence="6">
    <location>
        <begin position="85"/>
        <end position="106"/>
    </location>
</feature>
<feature type="transmembrane region" description="Helical" evidence="6">
    <location>
        <begin position="16"/>
        <end position="36"/>
    </location>
</feature>
<feature type="transmembrane region" description="Helical" evidence="6">
    <location>
        <begin position="347"/>
        <end position="369"/>
    </location>
</feature>
<keyword evidence="2 6" id="KW-0812">Transmembrane</keyword>
<comment type="caution">
    <text evidence="8">The sequence shown here is derived from an EMBL/GenBank/DDBJ whole genome shotgun (WGS) entry which is preliminary data.</text>
</comment>
<gene>
    <name evidence="8" type="ORF">GTA08_BOTSDO09010</name>
</gene>
<feature type="domain" description="G-protein coupled receptors family 2 profile 2" evidence="7">
    <location>
        <begin position="8"/>
        <end position="193"/>
    </location>
</feature>